<dbReference type="SUPFAM" id="SSF46626">
    <property type="entry name" value="Cytochrome c"/>
    <property type="match status" value="1"/>
</dbReference>
<evidence type="ECO:0000256" key="5">
    <source>
        <dbReference type="SAM" id="SignalP"/>
    </source>
</evidence>
<dbReference type="RefSeq" id="WP_007638075.1">
    <property type="nucleotide sequence ID" value="NC_020514.1"/>
</dbReference>
<dbReference type="PATRIC" id="fig|1129794.4.peg.2598"/>
<evidence type="ECO:0000256" key="1">
    <source>
        <dbReference type="ARBA" id="ARBA00022617"/>
    </source>
</evidence>
<dbReference type="OrthoDB" id="8480010at2"/>
<dbReference type="STRING" id="1129794.C427_2618"/>
<dbReference type="Proteomes" id="UP000011864">
    <property type="component" value="Chromosome"/>
</dbReference>
<keyword evidence="5" id="KW-0732">Signal</keyword>
<gene>
    <name evidence="7" type="ORF">C427_2618</name>
</gene>
<organism evidence="7 8">
    <name type="scientific">Paraglaciecola psychrophila 170</name>
    <dbReference type="NCBI Taxonomy" id="1129794"/>
    <lineage>
        <taxon>Bacteria</taxon>
        <taxon>Pseudomonadati</taxon>
        <taxon>Pseudomonadota</taxon>
        <taxon>Gammaproteobacteria</taxon>
        <taxon>Alteromonadales</taxon>
        <taxon>Alteromonadaceae</taxon>
        <taxon>Paraglaciecola</taxon>
    </lineage>
</organism>
<evidence type="ECO:0000313" key="7">
    <source>
        <dbReference type="EMBL" id="AGH44727.1"/>
    </source>
</evidence>
<dbReference type="HOGENOM" id="CLU_2466234_0_0_6"/>
<dbReference type="GO" id="GO:0020037">
    <property type="term" value="F:heme binding"/>
    <property type="evidence" value="ECO:0007669"/>
    <property type="project" value="InterPro"/>
</dbReference>
<dbReference type="InterPro" id="IPR009056">
    <property type="entry name" value="Cyt_c-like_dom"/>
</dbReference>
<keyword evidence="1 4" id="KW-0349">Heme</keyword>
<feature type="domain" description="Cytochrome c" evidence="6">
    <location>
        <begin position="34"/>
        <end position="88"/>
    </location>
</feature>
<proteinExistence type="predicted"/>
<protein>
    <submittedName>
        <fullName evidence="7">Cytochrome c family protein</fullName>
    </submittedName>
</protein>
<sequence length="88" mass="9596">MKILIWFTSIILLSVLAACSYGTDFPEGFSLPEGDIAKGEQVFLQYKCQACHALKGYEDDSLIKEFDTPVPLGGTSSLVKTYAQCVSP</sequence>
<evidence type="ECO:0000256" key="2">
    <source>
        <dbReference type="ARBA" id="ARBA00022723"/>
    </source>
</evidence>
<dbReference type="EMBL" id="CP003837">
    <property type="protein sequence ID" value="AGH44727.1"/>
    <property type="molecule type" value="Genomic_DNA"/>
</dbReference>
<dbReference type="GO" id="GO:0046872">
    <property type="term" value="F:metal ion binding"/>
    <property type="evidence" value="ECO:0007669"/>
    <property type="project" value="UniProtKB-KW"/>
</dbReference>
<reference evidence="7 8" key="1">
    <citation type="journal article" date="2013" name="Genome Announc.">
        <title>Complete Genome Sequence of Glaciecola psychrophila Strain 170T.</title>
        <authorList>
            <person name="Yin J."/>
            <person name="Chen J."/>
            <person name="Liu G."/>
            <person name="Yu Y."/>
            <person name="Song L."/>
            <person name="Wang X."/>
            <person name="Qu X."/>
        </authorList>
    </citation>
    <scope>NUCLEOTIDE SEQUENCE [LARGE SCALE GENOMIC DNA]</scope>
    <source>
        <strain evidence="7 8">170</strain>
    </source>
</reference>
<name>K7AR60_9ALTE</name>
<keyword evidence="2 4" id="KW-0479">Metal-binding</keyword>
<dbReference type="PROSITE" id="PS51257">
    <property type="entry name" value="PROKAR_LIPOPROTEIN"/>
    <property type="match status" value="1"/>
</dbReference>
<dbReference type="GO" id="GO:0009055">
    <property type="term" value="F:electron transfer activity"/>
    <property type="evidence" value="ECO:0007669"/>
    <property type="project" value="InterPro"/>
</dbReference>
<dbReference type="InterPro" id="IPR036909">
    <property type="entry name" value="Cyt_c-like_dom_sf"/>
</dbReference>
<evidence type="ECO:0000256" key="3">
    <source>
        <dbReference type="ARBA" id="ARBA00023004"/>
    </source>
</evidence>
<accession>K7AR60</accession>
<feature type="signal peptide" evidence="5">
    <location>
        <begin position="1"/>
        <end position="17"/>
    </location>
</feature>
<dbReference type="KEGG" id="gps:C427_2618"/>
<dbReference type="AlphaFoldDB" id="K7AR60"/>
<dbReference type="Gene3D" id="1.10.760.10">
    <property type="entry name" value="Cytochrome c-like domain"/>
    <property type="match status" value="1"/>
</dbReference>
<dbReference type="eggNOG" id="COG2010">
    <property type="taxonomic scope" value="Bacteria"/>
</dbReference>
<keyword evidence="8" id="KW-1185">Reference proteome</keyword>
<keyword evidence="3 4" id="KW-0408">Iron</keyword>
<evidence type="ECO:0000259" key="6">
    <source>
        <dbReference type="PROSITE" id="PS51007"/>
    </source>
</evidence>
<evidence type="ECO:0000256" key="4">
    <source>
        <dbReference type="PROSITE-ProRule" id="PRU00433"/>
    </source>
</evidence>
<evidence type="ECO:0000313" key="8">
    <source>
        <dbReference type="Proteomes" id="UP000011864"/>
    </source>
</evidence>
<dbReference type="PROSITE" id="PS51007">
    <property type="entry name" value="CYTC"/>
    <property type="match status" value="1"/>
</dbReference>
<feature type="chain" id="PRO_5003901698" evidence="5">
    <location>
        <begin position="18"/>
        <end position="88"/>
    </location>
</feature>